<feature type="compositionally biased region" description="Low complexity" evidence="1">
    <location>
        <begin position="1"/>
        <end position="11"/>
    </location>
</feature>
<feature type="compositionally biased region" description="Low complexity" evidence="1">
    <location>
        <begin position="133"/>
        <end position="155"/>
    </location>
</feature>
<feature type="region of interest" description="Disordered" evidence="1">
    <location>
        <begin position="133"/>
        <end position="220"/>
    </location>
</feature>
<dbReference type="VEuPathDB" id="FungiDB:TREMEDRAFT_62363"/>
<feature type="compositionally biased region" description="Polar residues" evidence="1">
    <location>
        <begin position="53"/>
        <end position="63"/>
    </location>
</feature>
<sequence>MTTTNTNINMMENERPRWITDSPRSNSSVLSQSTRSSLSPVPAYMGWSDSEHSGSPLSGSTGSVGRERTFARLERMRLGSGSVSPPKTARPMLPPMRRTKFSPPLTAKPKSHNTHRRAYSLSTIHQAYALFPRSSSPPSSIHSHLSPSSRRLPPIRTHPLITPRRLTFSPRPLSYQGRTSGNVASSTGVTSVWTNGTSGEEGRTHQRDDALAREEEEGKFIRQKEGKERLLLLDSKVAELLRKGGAVSMRSADGAKSWKVYLAPGRQ</sequence>
<evidence type="ECO:0000256" key="1">
    <source>
        <dbReference type="SAM" id="MobiDB-lite"/>
    </source>
</evidence>
<organism evidence="2 3">
    <name type="scientific">Tremella mesenterica</name>
    <name type="common">Jelly fungus</name>
    <dbReference type="NCBI Taxonomy" id="5217"/>
    <lineage>
        <taxon>Eukaryota</taxon>
        <taxon>Fungi</taxon>
        <taxon>Dikarya</taxon>
        <taxon>Basidiomycota</taxon>
        <taxon>Agaricomycotina</taxon>
        <taxon>Tremellomycetes</taxon>
        <taxon>Tremellales</taxon>
        <taxon>Tremellaceae</taxon>
        <taxon>Tremella</taxon>
    </lineage>
</organism>
<evidence type="ECO:0000313" key="2">
    <source>
        <dbReference type="EMBL" id="RXK39551.1"/>
    </source>
</evidence>
<name>A0A4Q1BNU2_TREME</name>
<dbReference type="EMBL" id="SDIL01000030">
    <property type="protein sequence ID" value="RXK39551.1"/>
    <property type="molecule type" value="Genomic_DNA"/>
</dbReference>
<gene>
    <name evidence="2" type="ORF">M231_03220</name>
</gene>
<feature type="compositionally biased region" description="Basic and acidic residues" evidence="1">
    <location>
        <begin position="200"/>
        <end position="220"/>
    </location>
</feature>
<feature type="region of interest" description="Disordered" evidence="1">
    <location>
        <begin position="78"/>
        <end position="113"/>
    </location>
</feature>
<comment type="caution">
    <text evidence="2">The sequence shown here is derived from an EMBL/GenBank/DDBJ whole genome shotgun (WGS) entry which is preliminary data.</text>
</comment>
<feature type="compositionally biased region" description="Polar residues" evidence="1">
    <location>
        <begin position="176"/>
        <end position="198"/>
    </location>
</feature>
<dbReference type="InParanoid" id="A0A4Q1BNU2"/>
<reference evidence="2 3" key="1">
    <citation type="submission" date="2016-06" db="EMBL/GenBank/DDBJ databases">
        <title>Evolution of pathogenesis and genome organization in the Tremellales.</title>
        <authorList>
            <person name="Cuomo C."/>
            <person name="Litvintseva A."/>
            <person name="Heitman J."/>
            <person name="Chen Y."/>
            <person name="Sun S."/>
            <person name="Springer D."/>
            <person name="Dromer F."/>
            <person name="Young S."/>
            <person name="Zeng Q."/>
            <person name="Chapman S."/>
            <person name="Gujja S."/>
            <person name="Saif S."/>
            <person name="Birren B."/>
        </authorList>
    </citation>
    <scope>NUCLEOTIDE SEQUENCE [LARGE SCALE GENOMIC DNA]</scope>
    <source>
        <strain evidence="2 3">ATCC 28783</strain>
    </source>
</reference>
<feature type="region of interest" description="Disordered" evidence="1">
    <location>
        <begin position="1"/>
        <end position="64"/>
    </location>
</feature>
<dbReference type="Proteomes" id="UP000289152">
    <property type="component" value="Unassembled WGS sequence"/>
</dbReference>
<dbReference type="AlphaFoldDB" id="A0A4Q1BNU2"/>
<accession>A0A4Q1BNU2</accession>
<proteinExistence type="predicted"/>
<keyword evidence="3" id="KW-1185">Reference proteome</keyword>
<evidence type="ECO:0000313" key="3">
    <source>
        <dbReference type="Proteomes" id="UP000289152"/>
    </source>
</evidence>
<feature type="compositionally biased region" description="Low complexity" evidence="1">
    <location>
        <begin position="24"/>
        <end position="42"/>
    </location>
</feature>
<protein>
    <submittedName>
        <fullName evidence="2">Uncharacterized protein</fullName>
    </submittedName>
</protein>